<keyword evidence="1" id="KW-0732">Signal</keyword>
<evidence type="ECO:0000313" key="2">
    <source>
        <dbReference type="EMBL" id="MBW0469024.1"/>
    </source>
</evidence>
<gene>
    <name evidence="2" type="ORF">O181_008739</name>
</gene>
<sequence length="129" mass="14151">MRRQVLSYSKPGFLMVVLLAMQLITSCLANIPEALPSKCSIPKCKNTPQEIAPTQKWKLVCPNGHDLVPEQLRYGPFEPKPFKAVCSTCGTEDTKPQNMGIENLAICKFHVKCNKWAAGGQTTSEGSGK</sequence>
<evidence type="ECO:0000256" key="1">
    <source>
        <dbReference type="SAM" id="SignalP"/>
    </source>
</evidence>
<feature type="signal peptide" evidence="1">
    <location>
        <begin position="1"/>
        <end position="29"/>
    </location>
</feature>
<keyword evidence="3" id="KW-1185">Reference proteome</keyword>
<name>A0A9Q3BPF8_9BASI</name>
<dbReference type="AlphaFoldDB" id="A0A9Q3BPF8"/>
<dbReference type="Proteomes" id="UP000765509">
    <property type="component" value="Unassembled WGS sequence"/>
</dbReference>
<protein>
    <submittedName>
        <fullName evidence="2">Uncharacterized protein</fullName>
    </submittedName>
</protein>
<reference evidence="2" key="1">
    <citation type="submission" date="2021-03" db="EMBL/GenBank/DDBJ databases">
        <title>Draft genome sequence of rust myrtle Austropuccinia psidii MF-1, a brazilian biotype.</title>
        <authorList>
            <person name="Quecine M.C."/>
            <person name="Pachon D.M.R."/>
            <person name="Bonatelli M.L."/>
            <person name="Correr F.H."/>
            <person name="Franceschini L.M."/>
            <person name="Leite T.F."/>
            <person name="Margarido G.R.A."/>
            <person name="Almeida C.A."/>
            <person name="Ferrarezi J.A."/>
            <person name="Labate C.A."/>
        </authorList>
    </citation>
    <scope>NUCLEOTIDE SEQUENCE</scope>
    <source>
        <strain evidence="2">MF-1</strain>
    </source>
</reference>
<dbReference type="PROSITE" id="PS51257">
    <property type="entry name" value="PROKAR_LIPOPROTEIN"/>
    <property type="match status" value="1"/>
</dbReference>
<proteinExistence type="predicted"/>
<dbReference type="EMBL" id="AVOT02002055">
    <property type="protein sequence ID" value="MBW0469024.1"/>
    <property type="molecule type" value="Genomic_DNA"/>
</dbReference>
<comment type="caution">
    <text evidence="2">The sequence shown here is derived from an EMBL/GenBank/DDBJ whole genome shotgun (WGS) entry which is preliminary data.</text>
</comment>
<organism evidence="2 3">
    <name type="scientific">Austropuccinia psidii MF-1</name>
    <dbReference type="NCBI Taxonomy" id="1389203"/>
    <lineage>
        <taxon>Eukaryota</taxon>
        <taxon>Fungi</taxon>
        <taxon>Dikarya</taxon>
        <taxon>Basidiomycota</taxon>
        <taxon>Pucciniomycotina</taxon>
        <taxon>Pucciniomycetes</taxon>
        <taxon>Pucciniales</taxon>
        <taxon>Sphaerophragmiaceae</taxon>
        <taxon>Austropuccinia</taxon>
    </lineage>
</organism>
<accession>A0A9Q3BPF8</accession>
<evidence type="ECO:0000313" key="3">
    <source>
        <dbReference type="Proteomes" id="UP000765509"/>
    </source>
</evidence>
<feature type="chain" id="PRO_5040360050" evidence="1">
    <location>
        <begin position="30"/>
        <end position="129"/>
    </location>
</feature>